<keyword evidence="5" id="KW-1185">Reference proteome</keyword>
<evidence type="ECO:0000313" key="4">
    <source>
        <dbReference type="EMBL" id="RLL94985.1"/>
    </source>
</evidence>
<dbReference type="GO" id="GO:0003735">
    <property type="term" value="F:structural constituent of ribosome"/>
    <property type="evidence" value="ECO:0007669"/>
    <property type="project" value="InterPro"/>
</dbReference>
<dbReference type="AlphaFoldDB" id="A0A397H200"/>
<comment type="caution">
    <text evidence="4">The sequence shown here is derived from an EMBL/GenBank/DDBJ whole genome shotgun (WGS) entry which is preliminary data.</text>
</comment>
<dbReference type="GO" id="GO:0006412">
    <property type="term" value="P:translation"/>
    <property type="evidence" value="ECO:0007669"/>
    <property type="project" value="InterPro"/>
</dbReference>
<dbReference type="FunFam" id="2.30.30.770:FF:000001">
    <property type="entry name" value="60S ribosomal protein L27"/>
    <property type="match status" value="1"/>
</dbReference>
<dbReference type="InterPro" id="IPR001141">
    <property type="entry name" value="Ribosomal_eL27"/>
</dbReference>
<name>A0A397H200_9EURO</name>
<evidence type="ECO:0000256" key="2">
    <source>
        <dbReference type="ARBA" id="ARBA00022980"/>
    </source>
</evidence>
<gene>
    <name evidence="4" type="ORF">CFD26_101290</name>
</gene>
<organism evidence="4 5">
    <name type="scientific">Aspergillus turcosus</name>
    <dbReference type="NCBI Taxonomy" id="1245748"/>
    <lineage>
        <taxon>Eukaryota</taxon>
        <taxon>Fungi</taxon>
        <taxon>Dikarya</taxon>
        <taxon>Ascomycota</taxon>
        <taxon>Pezizomycotina</taxon>
        <taxon>Eurotiomycetes</taxon>
        <taxon>Eurotiomycetidae</taxon>
        <taxon>Eurotiales</taxon>
        <taxon>Aspergillaceae</taxon>
        <taxon>Aspergillus</taxon>
        <taxon>Aspergillus subgen. Fumigati</taxon>
    </lineage>
</organism>
<dbReference type="SUPFAM" id="SSF50104">
    <property type="entry name" value="Translation proteins SH3-like domain"/>
    <property type="match status" value="1"/>
</dbReference>
<dbReference type="Pfam" id="PF01777">
    <property type="entry name" value="Ribosomal_L27e"/>
    <property type="match status" value="1"/>
</dbReference>
<dbReference type="Pfam" id="PF17316">
    <property type="entry name" value="Perilipin_2"/>
    <property type="match status" value="1"/>
</dbReference>
<dbReference type="CDD" id="cd06090">
    <property type="entry name" value="KOW_RPL27"/>
    <property type="match status" value="1"/>
</dbReference>
<dbReference type="OrthoDB" id="376826at2759"/>
<dbReference type="EMBL" id="NIDN02000174">
    <property type="protein sequence ID" value="RLL94985.1"/>
    <property type="molecule type" value="Genomic_DNA"/>
</dbReference>
<accession>A0A397H200</accession>
<dbReference type="InterPro" id="IPR038655">
    <property type="entry name" value="Ribosomal_eL27_sf"/>
</dbReference>
<dbReference type="Gene3D" id="2.30.30.770">
    <property type="match status" value="1"/>
</dbReference>
<comment type="similarity">
    <text evidence="1">Belongs to the eukaryotic ribosomal protein eL27 family.</text>
</comment>
<reference evidence="4 5" key="1">
    <citation type="submission" date="2018-08" db="EMBL/GenBank/DDBJ databases">
        <title>Draft genome sequences of two Aspergillus turcosus clinical strains isolated from bronchoalveolar lavage fluid: one azole-susceptible and the other azole-resistant.</title>
        <authorList>
            <person name="Parent-Michaud M."/>
            <person name="Dufresne P.J."/>
            <person name="Fournier E."/>
            <person name="Martineau C."/>
            <person name="Moreira S."/>
            <person name="Perkins V."/>
            <person name="De Repentigny L."/>
            <person name="Dufresne S.F."/>
        </authorList>
    </citation>
    <scope>NUCLEOTIDE SEQUENCE [LARGE SCALE GENOMIC DNA]</scope>
    <source>
        <strain evidence="4">HMR AF 1038</strain>
    </source>
</reference>
<sequence length="366" mass="40698">MKVGRVAIITRGRYAGSGSGLFGGPLRGREKDVLVEWGDGYRFGMGSRWDIETDVLTRDVFAKSQVVIVQPNDTGSKAHPFPYAIVAGIERYPLKVTRRMGKKMVEKRSRIKPFIKVVNYNHLMPTRYTLELEGLKGAVSQETFKEVSTREDAKKTVKKALEDRYTSGKNRWFFTPLHSMPHAENGTMGEPSINGEKVHSQFLDHLTSYPVVSDSITIFKSNKYGAKSLEYADQGYIRIAKPLLPYLSKPYGYVAPYVARVDSLGDQGLTKLDTSFPIIKEDTDKIKGTIYDTAFFPVRLAGDVKSHVFETFGSEYKKCGGDGMVAGGKAAISTSLILSQESLAYISSFLQNKKAQAKEAVNDKTN</sequence>
<evidence type="ECO:0008006" key="6">
    <source>
        <dbReference type="Google" id="ProtNLM"/>
    </source>
</evidence>
<proteinExistence type="inferred from homology"/>
<evidence type="ECO:0000313" key="5">
    <source>
        <dbReference type="Proteomes" id="UP000215289"/>
    </source>
</evidence>
<dbReference type="Proteomes" id="UP000215289">
    <property type="component" value="Unassembled WGS sequence"/>
</dbReference>
<keyword evidence="3" id="KW-0687">Ribonucleoprotein</keyword>
<protein>
    <recommendedName>
        <fullName evidence="6">60S ribosomal protein L27</fullName>
    </recommendedName>
</protein>
<dbReference type="GO" id="GO:1990904">
    <property type="term" value="C:ribonucleoprotein complex"/>
    <property type="evidence" value="ECO:0007669"/>
    <property type="project" value="UniProtKB-KW"/>
</dbReference>
<keyword evidence="2" id="KW-0689">Ribosomal protein</keyword>
<dbReference type="InterPro" id="IPR041991">
    <property type="entry name" value="Ribosomal_eL27_KOW"/>
</dbReference>
<dbReference type="GO" id="GO:0005840">
    <property type="term" value="C:ribosome"/>
    <property type="evidence" value="ECO:0007669"/>
    <property type="project" value="UniProtKB-KW"/>
</dbReference>
<evidence type="ECO:0000256" key="1">
    <source>
        <dbReference type="ARBA" id="ARBA00009124"/>
    </source>
</evidence>
<evidence type="ECO:0000256" key="3">
    <source>
        <dbReference type="ARBA" id="ARBA00023274"/>
    </source>
</evidence>
<dbReference type="PANTHER" id="PTHR10497">
    <property type="entry name" value="60S RIBOSOMAL PROTEIN L27"/>
    <property type="match status" value="1"/>
</dbReference>
<dbReference type="STRING" id="1245748.A0A397H200"/>
<dbReference type="InterPro" id="IPR008991">
    <property type="entry name" value="Translation_prot_SH3-like_sf"/>
</dbReference>